<dbReference type="AlphaFoldDB" id="A0A0B6AAS1"/>
<accession>A0A0B6AAS1</accession>
<dbReference type="Proteomes" id="UP000031829">
    <property type="component" value="Chromosome"/>
</dbReference>
<keyword evidence="1" id="KW-0449">Lipoprotein</keyword>
<reference evidence="1 2" key="1">
    <citation type="journal article" date="2015" name="Genome Announc.">
        <title>Complete genome sequences for 35 biothreat assay-relevant bacillus species.</title>
        <authorList>
            <person name="Johnson S.L."/>
            <person name="Daligault H.E."/>
            <person name="Davenport K.W."/>
            <person name="Jaissle J."/>
            <person name="Frey K.G."/>
            <person name="Ladner J.T."/>
            <person name="Broomall S.M."/>
            <person name="Bishop-Lilly K.A."/>
            <person name="Bruce D.C."/>
            <person name="Gibbons H.S."/>
            <person name="Coyne S.R."/>
            <person name="Lo C.C."/>
            <person name="Meincke L."/>
            <person name="Munk A.C."/>
            <person name="Koroleva G.I."/>
            <person name="Rosenzweig C.N."/>
            <person name="Palacios G.F."/>
            <person name="Redden C.L."/>
            <person name="Minogue T.D."/>
            <person name="Chain P.S."/>
        </authorList>
    </citation>
    <scope>NUCLEOTIDE SEQUENCE [LARGE SCALE GENOMIC DNA]</scope>
    <source>
        <strain evidence="2">ATCC 14581 / DSM 32 / JCM 2506 / NBRC 15308 / NCIMB 9376 / NCTC 10342 / NRRL B-14308 / VKM B-512</strain>
    </source>
</reference>
<evidence type="ECO:0000313" key="2">
    <source>
        <dbReference type="Proteomes" id="UP000031829"/>
    </source>
</evidence>
<dbReference type="EMBL" id="CP009920">
    <property type="protein sequence ID" value="AJI22025.1"/>
    <property type="molecule type" value="Genomic_DNA"/>
</dbReference>
<organism evidence="1 2">
    <name type="scientific">Priestia megaterium (strain ATCC 14581 / DSM 32 / CCUG 1817 / JCM 2506 / NBRC 15308 / NCIMB 9376 / NCTC 10342 / NRRL B-14308 / VKM B-512 / Ford 19)</name>
    <name type="common">Bacillus megaterium</name>
    <dbReference type="NCBI Taxonomy" id="1348623"/>
    <lineage>
        <taxon>Bacteria</taxon>
        <taxon>Bacillati</taxon>
        <taxon>Bacillota</taxon>
        <taxon>Bacilli</taxon>
        <taxon>Bacillales</taxon>
        <taxon>Bacillaceae</taxon>
        <taxon>Priestia</taxon>
    </lineage>
</organism>
<protein>
    <submittedName>
        <fullName evidence="1">Putative lipoprotein</fullName>
    </submittedName>
</protein>
<proteinExistence type="predicted"/>
<dbReference type="HOGENOM" id="CLU_143978_0_0_9"/>
<sequence length="149" mass="16988">MNRKLGILVLLALAILFAGCSKEEDNVPLRELEKISINVIKEQKMKQGISYEMELVNKSDLTIKQNNVFLSYPLKMKNGYSDNKFKVLAEGNKLNIKPKQKVKLTAFLPYKGTNKEALGIDEPDVKCIGYWNKLDDYHQFSFGGSLKQE</sequence>
<dbReference type="PROSITE" id="PS51257">
    <property type="entry name" value="PROKAR_LIPOPROTEIN"/>
    <property type="match status" value="1"/>
</dbReference>
<name>A0A0B6AAS1_PRIM2</name>
<dbReference type="RefSeq" id="WP_034654597.1">
    <property type="nucleotide sequence ID" value="NZ_BCVB01000014.1"/>
</dbReference>
<dbReference type="KEGG" id="bmeg:BG04_2794"/>
<gene>
    <name evidence="1" type="ORF">BG04_2794</name>
</gene>
<evidence type="ECO:0000313" key="1">
    <source>
        <dbReference type="EMBL" id="AJI22025.1"/>
    </source>
</evidence>
<dbReference type="GeneID" id="93640860"/>